<reference evidence="2" key="1">
    <citation type="journal article" date="2014" name="Int. J. Syst. Evol. Microbiol.">
        <title>Complete genome sequence of Corynebacterium casei LMG S-19264T (=DSM 44701T), isolated from a smear-ripened cheese.</title>
        <authorList>
            <consortium name="US DOE Joint Genome Institute (JGI-PGF)"/>
            <person name="Walter F."/>
            <person name="Albersmeier A."/>
            <person name="Kalinowski J."/>
            <person name="Ruckert C."/>
        </authorList>
    </citation>
    <scope>NUCLEOTIDE SEQUENCE</scope>
    <source>
        <strain evidence="2">CGMCC 1.12919</strain>
    </source>
</reference>
<keyword evidence="3" id="KW-1185">Reference proteome</keyword>
<dbReference type="Proteomes" id="UP000637002">
    <property type="component" value="Unassembled WGS sequence"/>
</dbReference>
<dbReference type="EMBL" id="BMGG01000006">
    <property type="protein sequence ID" value="GGC74485.1"/>
    <property type="molecule type" value="Genomic_DNA"/>
</dbReference>
<dbReference type="SUPFAM" id="SSF54593">
    <property type="entry name" value="Glyoxalase/Bleomycin resistance protein/Dihydroxybiphenyl dioxygenase"/>
    <property type="match status" value="1"/>
</dbReference>
<dbReference type="PROSITE" id="PS51819">
    <property type="entry name" value="VOC"/>
    <property type="match status" value="1"/>
</dbReference>
<dbReference type="Pfam" id="PF00903">
    <property type="entry name" value="Glyoxalase"/>
    <property type="match status" value="1"/>
</dbReference>
<name>A0A916UIR4_9HYPH</name>
<dbReference type="AlphaFoldDB" id="A0A916UIR4"/>
<gene>
    <name evidence="2" type="ORF">GCM10010994_36170</name>
</gene>
<evidence type="ECO:0000313" key="3">
    <source>
        <dbReference type="Proteomes" id="UP000637002"/>
    </source>
</evidence>
<accession>A0A916UIR4</accession>
<dbReference type="InterPro" id="IPR037523">
    <property type="entry name" value="VOC_core"/>
</dbReference>
<dbReference type="RefSeq" id="WP_188610576.1">
    <property type="nucleotide sequence ID" value="NZ_BMGG01000006.1"/>
</dbReference>
<dbReference type="InterPro" id="IPR004360">
    <property type="entry name" value="Glyas_Fos-R_dOase_dom"/>
</dbReference>
<dbReference type="InterPro" id="IPR029068">
    <property type="entry name" value="Glyas_Bleomycin-R_OHBP_Dase"/>
</dbReference>
<comment type="caution">
    <text evidence="2">The sequence shown here is derived from an EMBL/GenBank/DDBJ whole genome shotgun (WGS) entry which is preliminary data.</text>
</comment>
<sequence length="141" mass="15370">MTDAAASARPQTAKGPSFRFAFVKFVVGDLEAMASFYQRIFGFEVAQTIELADATELVLRRPGDDNGFSLILYGPHDRRPVAVGDAHGPLGLYVRDVDAAYAYAVDAGAKAHRPPFDTGPMRAAFVLDPEGRELELLSIRR</sequence>
<proteinExistence type="predicted"/>
<feature type="domain" description="VOC" evidence="1">
    <location>
        <begin position="19"/>
        <end position="139"/>
    </location>
</feature>
<reference evidence="2" key="2">
    <citation type="submission" date="2020-09" db="EMBL/GenBank/DDBJ databases">
        <authorList>
            <person name="Sun Q."/>
            <person name="Zhou Y."/>
        </authorList>
    </citation>
    <scope>NUCLEOTIDE SEQUENCE</scope>
    <source>
        <strain evidence="2">CGMCC 1.12919</strain>
    </source>
</reference>
<protein>
    <recommendedName>
        <fullName evidence="1">VOC domain-containing protein</fullName>
    </recommendedName>
</protein>
<dbReference type="Gene3D" id="3.10.180.10">
    <property type="entry name" value="2,3-Dihydroxybiphenyl 1,2-Dioxygenase, domain 1"/>
    <property type="match status" value="1"/>
</dbReference>
<evidence type="ECO:0000259" key="1">
    <source>
        <dbReference type="PROSITE" id="PS51819"/>
    </source>
</evidence>
<organism evidence="2 3">
    <name type="scientific">Chelatococcus reniformis</name>
    <dbReference type="NCBI Taxonomy" id="1494448"/>
    <lineage>
        <taxon>Bacteria</taxon>
        <taxon>Pseudomonadati</taxon>
        <taxon>Pseudomonadota</taxon>
        <taxon>Alphaproteobacteria</taxon>
        <taxon>Hyphomicrobiales</taxon>
        <taxon>Chelatococcaceae</taxon>
        <taxon>Chelatococcus</taxon>
    </lineage>
</organism>
<dbReference type="CDD" id="cd06587">
    <property type="entry name" value="VOC"/>
    <property type="match status" value="1"/>
</dbReference>
<evidence type="ECO:0000313" key="2">
    <source>
        <dbReference type="EMBL" id="GGC74485.1"/>
    </source>
</evidence>